<sequence>MAVLLTGCTVAGSATPERRERPEVLTVQATVPLPTATPYPGYEGGSAAAVADDGAVTVLLPGAPSLLVRDGAAPVTLPPLLPGTARVAGQADGSALVTGSDDAGPLAVRVDPAGAPSAPVRLPGGPALVVADGTDVLLVTPNGAGVDLVRADAATGQQTGSGRVDLPGQGAVGPVALSVAPDGSLWLLATRGDGIADGTATLVSLDAGLAETGRVPASTSAQPNSSSALDVDDAGTAWVVVGQRLPGTDTALLEVRPGDAQPRRVTALRAEVVDVAVDPDGGRVHLLGRVDGLAGSVSTLGTRAGRFLGSTDVCRDARSSLAASPDGATLVVLGDCGYGEGPQAAVLR</sequence>
<name>A0A1I1V051_9ACTN</name>
<gene>
    <name evidence="1" type="ORF">SAMN05661030_4156</name>
</gene>
<evidence type="ECO:0000313" key="1">
    <source>
        <dbReference type="EMBL" id="SFD76406.1"/>
    </source>
</evidence>
<dbReference type="EMBL" id="FOMD01000007">
    <property type="protein sequence ID" value="SFD76406.1"/>
    <property type="molecule type" value="Genomic_DNA"/>
</dbReference>
<dbReference type="AlphaFoldDB" id="A0A1I1V051"/>
<proteinExistence type="predicted"/>
<reference evidence="2" key="1">
    <citation type="submission" date="2016-10" db="EMBL/GenBank/DDBJ databases">
        <authorList>
            <person name="Varghese N."/>
            <person name="Submissions S."/>
        </authorList>
    </citation>
    <scope>NUCLEOTIDE SEQUENCE [LARGE SCALE GENOMIC DNA]</scope>
    <source>
        <strain evidence="2">DSM 45962</strain>
    </source>
</reference>
<protein>
    <submittedName>
        <fullName evidence="1">Uncharacterized protein</fullName>
    </submittedName>
</protein>
<dbReference type="SUPFAM" id="SSF50969">
    <property type="entry name" value="YVTN repeat-like/Quinoprotein amine dehydrogenase"/>
    <property type="match status" value="1"/>
</dbReference>
<dbReference type="Proteomes" id="UP000199022">
    <property type="component" value="Unassembled WGS sequence"/>
</dbReference>
<dbReference type="InterPro" id="IPR011044">
    <property type="entry name" value="Quino_amine_DH_bsu"/>
</dbReference>
<accession>A0A1I1V051</accession>
<organism evidence="1 2">
    <name type="scientific">Klenkia taihuensis</name>
    <dbReference type="NCBI Taxonomy" id="1225127"/>
    <lineage>
        <taxon>Bacteria</taxon>
        <taxon>Bacillati</taxon>
        <taxon>Actinomycetota</taxon>
        <taxon>Actinomycetes</taxon>
        <taxon>Geodermatophilales</taxon>
        <taxon>Geodermatophilaceae</taxon>
        <taxon>Klenkia</taxon>
    </lineage>
</organism>
<evidence type="ECO:0000313" key="2">
    <source>
        <dbReference type="Proteomes" id="UP000199022"/>
    </source>
</evidence>
<dbReference type="RefSeq" id="WP_091564125.1">
    <property type="nucleotide sequence ID" value="NZ_BNAC01000007.1"/>
</dbReference>
<dbReference type="OrthoDB" id="9819602at2"/>
<dbReference type="STRING" id="1225127.SAMN05661030_4156"/>
<keyword evidence="2" id="KW-1185">Reference proteome</keyword>